<organism evidence="7 8">
    <name type="scientific">Pleurotus ostreatus (strain PC15)</name>
    <name type="common">Oyster mushroom</name>
    <dbReference type="NCBI Taxonomy" id="1137138"/>
    <lineage>
        <taxon>Eukaryota</taxon>
        <taxon>Fungi</taxon>
        <taxon>Dikarya</taxon>
        <taxon>Basidiomycota</taxon>
        <taxon>Agaricomycotina</taxon>
        <taxon>Agaricomycetes</taxon>
        <taxon>Agaricomycetidae</taxon>
        <taxon>Agaricales</taxon>
        <taxon>Pleurotineae</taxon>
        <taxon>Pleurotaceae</taxon>
        <taxon>Pleurotus</taxon>
    </lineage>
</organism>
<evidence type="ECO:0000256" key="3">
    <source>
        <dbReference type="ARBA" id="ARBA00022723"/>
    </source>
</evidence>
<keyword evidence="4 6" id="KW-0460">Magnesium</keyword>
<evidence type="ECO:0000256" key="6">
    <source>
        <dbReference type="RuleBase" id="RU366034"/>
    </source>
</evidence>
<dbReference type="STRING" id="1137138.A0A067N7X3"/>
<evidence type="ECO:0000313" key="8">
    <source>
        <dbReference type="Proteomes" id="UP000027073"/>
    </source>
</evidence>
<dbReference type="EC" id="4.2.3.-" evidence="6"/>
<dbReference type="InterPro" id="IPR008949">
    <property type="entry name" value="Isoprenoid_synthase_dom_sf"/>
</dbReference>
<comment type="similarity">
    <text evidence="2 6">Belongs to the terpene synthase family.</text>
</comment>
<proteinExistence type="inferred from homology"/>
<dbReference type="GO" id="GO:0008299">
    <property type="term" value="P:isoprenoid biosynthetic process"/>
    <property type="evidence" value="ECO:0007669"/>
    <property type="project" value="UniProtKB-ARBA"/>
</dbReference>
<accession>A0A067N7X3</accession>
<evidence type="ECO:0000256" key="4">
    <source>
        <dbReference type="ARBA" id="ARBA00022842"/>
    </source>
</evidence>
<dbReference type="EMBL" id="KL198012">
    <property type="protein sequence ID" value="KDQ24138.1"/>
    <property type="molecule type" value="Genomic_DNA"/>
</dbReference>
<dbReference type="InterPro" id="IPR034686">
    <property type="entry name" value="Terpene_cyclase-like_2"/>
</dbReference>
<protein>
    <recommendedName>
        <fullName evidence="6">Terpene synthase</fullName>
        <ecNumber evidence="6">4.2.3.-</ecNumber>
    </recommendedName>
</protein>
<dbReference type="HOGENOM" id="CLU_042538_5_0_1"/>
<reference evidence="8" key="1">
    <citation type="journal article" date="2014" name="Proc. Natl. Acad. Sci. U.S.A.">
        <title>Extensive sampling of basidiomycete genomes demonstrates inadequacy of the white-rot/brown-rot paradigm for wood decay fungi.</title>
        <authorList>
            <person name="Riley R."/>
            <person name="Salamov A.A."/>
            <person name="Brown D.W."/>
            <person name="Nagy L.G."/>
            <person name="Floudas D."/>
            <person name="Held B.W."/>
            <person name="Levasseur A."/>
            <person name="Lombard V."/>
            <person name="Morin E."/>
            <person name="Otillar R."/>
            <person name="Lindquist E.A."/>
            <person name="Sun H."/>
            <person name="LaButti K.M."/>
            <person name="Schmutz J."/>
            <person name="Jabbour D."/>
            <person name="Luo H."/>
            <person name="Baker S.E."/>
            <person name="Pisabarro A.G."/>
            <person name="Walton J.D."/>
            <person name="Blanchette R.A."/>
            <person name="Henrissat B."/>
            <person name="Martin F."/>
            <person name="Cullen D."/>
            <person name="Hibbett D.S."/>
            <person name="Grigoriev I.V."/>
        </authorList>
    </citation>
    <scope>NUCLEOTIDE SEQUENCE [LARGE SCALE GENOMIC DNA]</scope>
    <source>
        <strain evidence="8">PC15</strain>
    </source>
</reference>
<sequence length="407" mass="46537">MTSTTKHPLPSHFILPDLLDQWPFETEPNPHQEIVDDSARWVESYKAFSPKAQDAFNRCNFGIFASLAYPRSEGTHYRAACDLMNLFFVFDEFSDAENGDVVRQQAADIMNALRYPDKIPAGGDSILGAMTRDYWKRTLEVSSKSSAERFIRNFDGYTDAVRQEAVDRDEGRERSIEEYMELRRGTIGVYPSFDYFLLEDDIPDEYIDHPAVASLALGAVDMTILANDVYSWNVEQCRGEDRHNLVAVAMREKGLSVQEAMDYVGTIYAGIRDKYVKEFNELPQFPEKYDKLVKDYCWHMGNWVTTNIKWSHFGERYFGKKGREILKHRTVEVMRPSVLGHTSKDSGILSLVRSSKVPNRRASKIGMSSENERFEACATETRVLGETAKGYWAEEAARKAACGLLER</sequence>
<evidence type="ECO:0000256" key="1">
    <source>
        <dbReference type="ARBA" id="ARBA00001946"/>
    </source>
</evidence>
<keyword evidence="3 6" id="KW-0479">Metal-binding</keyword>
<comment type="cofactor">
    <cofactor evidence="1 6">
        <name>Mg(2+)</name>
        <dbReference type="ChEBI" id="CHEBI:18420"/>
    </cofactor>
</comment>
<name>A0A067N7X3_PLEO1</name>
<dbReference type="SUPFAM" id="SSF48576">
    <property type="entry name" value="Terpenoid synthases"/>
    <property type="match status" value="1"/>
</dbReference>
<dbReference type="InParanoid" id="A0A067N7X3"/>
<keyword evidence="5 6" id="KW-0456">Lyase</keyword>
<dbReference type="AlphaFoldDB" id="A0A067N7X3"/>
<dbReference type="OrthoDB" id="6486656at2759"/>
<evidence type="ECO:0000313" key="7">
    <source>
        <dbReference type="EMBL" id="KDQ24138.1"/>
    </source>
</evidence>
<dbReference type="PANTHER" id="PTHR35201:SF4">
    <property type="entry name" value="BETA-PINACENE SYNTHASE-RELATED"/>
    <property type="match status" value="1"/>
</dbReference>
<dbReference type="Pfam" id="PF19086">
    <property type="entry name" value="Terpene_syn_C_2"/>
    <property type="match status" value="1"/>
</dbReference>
<dbReference type="VEuPathDB" id="FungiDB:PLEOSDRAFT_1098067"/>
<evidence type="ECO:0000256" key="2">
    <source>
        <dbReference type="ARBA" id="ARBA00006333"/>
    </source>
</evidence>
<dbReference type="GO" id="GO:0046872">
    <property type="term" value="F:metal ion binding"/>
    <property type="evidence" value="ECO:0007669"/>
    <property type="project" value="UniProtKB-KW"/>
</dbReference>
<dbReference type="Proteomes" id="UP000027073">
    <property type="component" value="Unassembled WGS sequence"/>
</dbReference>
<evidence type="ECO:0000256" key="5">
    <source>
        <dbReference type="ARBA" id="ARBA00023239"/>
    </source>
</evidence>
<dbReference type="GO" id="GO:0010333">
    <property type="term" value="F:terpene synthase activity"/>
    <property type="evidence" value="ECO:0007669"/>
    <property type="project" value="InterPro"/>
</dbReference>
<gene>
    <name evidence="7" type="ORF">PLEOSDRAFT_1098067</name>
</gene>
<dbReference type="SFLD" id="SFLDS00005">
    <property type="entry name" value="Isoprenoid_Synthase_Type_I"/>
    <property type="match status" value="1"/>
</dbReference>
<dbReference type="SFLD" id="SFLDG01020">
    <property type="entry name" value="Terpene_Cyclase_Like_2"/>
    <property type="match status" value="1"/>
</dbReference>
<dbReference type="PANTHER" id="PTHR35201">
    <property type="entry name" value="TERPENE SYNTHASE"/>
    <property type="match status" value="1"/>
</dbReference>
<dbReference type="Gene3D" id="1.10.600.10">
    <property type="entry name" value="Farnesyl Diphosphate Synthase"/>
    <property type="match status" value="1"/>
</dbReference>